<dbReference type="Proteomes" id="UP000002037">
    <property type="component" value="Unassembled WGS sequence"/>
</dbReference>
<evidence type="ECO:0000313" key="3">
    <source>
        <dbReference type="Proteomes" id="UP000002037"/>
    </source>
</evidence>
<proteinExistence type="predicted"/>
<dbReference type="AlphaFoldDB" id="C5MJA7"/>
<dbReference type="HOGENOM" id="CLU_060556_0_0_1"/>
<keyword evidence="3" id="KW-1185">Reference proteome</keyword>
<evidence type="ECO:0000313" key="2">
    <source>
        <dbReference type="EMBL" id="EER30366.1"/>
    </source>
</evidence>
<feature type="compositionally biased region" description="Low complexity" evidence="1">
    <location>
        <begin position="27"/>
        <end position="39"/>
    </location>
</feature>
<dbReference type="OrthoDB" id="21221at2759"/>
<dbReference type="STRING" id="294747.C5MJA7"/>
<accession>C5MJA7</accession>
<reference evidence="2 3" key="1">
    <citation type="journal article" date="2009" name="Nature">
        <title>Evolution of pathogenicity and sexual reproduction in eight Candida genomes.</title>
        <authorList>
            <person name="Butler G."/>
            <person name="Rasmussen M.D."/>
            <person name="Lin M.F."/>
            <person name="Santos M.A."/>
            <person name="Sakthikumar S."/>
            <person name="Munro C.A."/>
            <person name="Rheinbay E."/>
            <person name="Grabherr M."/>
            <person name="Forche A."/>
            <person name="Reedy J.L."/>
            <person name="Agrafioti I."/>
            <person name="Arnaud M.B."/>
            <person name="Bates S."/>
            <person name="Brown A.J."/>
            <person name="Brunke S."/>
            <person name="Costanzo M.C."/>
            <person name="Fitzpatrick D.A."/>
            <person name="de Groot P.W."/>
            <person name="Harris D."/>
            <person name="Hoyer L.L."/>
            <person name="Hube B."/>
            <person name="Klis F.M."/>
            <person name="Kodira C."/>
            <person name="Lennard N."/>
            <person name="Logue M.E."/>
            <person name="Martin R."/>
            <person name="Neiman A.M."/>
            <person name="Nikolaou E."/>
            <person name="Quail M.A."/>
            <person name="Quinn J."/>
            <person name="Santos M.C."/>
            <person name="Schmitzberger F.F."/>
            <person name="Sherlock G."/>
            <person name="Shah P."/>
            <person name="Silverstein K.A."/>
            <person name="Skrzypek M.S."/>
            <person name="Soll D."/>
            <person name="Staggs R."/>
            <person name="Stansfield I."/>
            <person name="Stumpf M.P."/>
            <person name="Sudbery P.E."/>
            <person name="Srikantha T."/>
            <person name="Zeng Q."/>
            <person name="Berman J."/>
            <person name="Berriman M."/>
            <person name="Heitman J."/>
            <person name="Gow N.A."/>
            <person name="Lorenz M.C."/>
            <person name="Birren B.W."/>
            <person name="Kellis M."/>
            <person name="Cuomo C.A."/>
        </authorList>
    </citation>
    <scope>NUCLEOTIDE SEQUENCE [LARGE SCALE GENOMIC DNA]</scope>
    <source>
        <strain evidence="3">ATCC MYA-3404 / T1</strain>
    </source>
</reference>
<dbReference type="VEuPathDB" id="FungiDB:CTRG_06150"/>
<dbReference type="eggNOG" id="ENOG502S20W">
    <property type="taxonomic scope" value="Eukaryota"/>
</dbReference>
<name>C5MJA7_CANTT</name>
<dbReference type="RefSeq" id="XP_002546672.1">
    <property type="nucleotide sequence ID" value="XM_002546626.1"/>
</dbReference>
<dbReference type="GeneID" id="8300011"/>
<organism evidence="2 3">
    <name type="scientific">Candida tropicalis (strain ATCC MYA-3404 / T1)</name>
    <name type="common">Yeast</name>
    <dbReference type="NCBI Taxonomy" id="294747"/>
    <lineage>
        <taxon>Eukaryota</taxon>
        <taxon>Fungi</taxon>
        <taxon>Dikarya</taxon>
        <taxon>Ascomycota</taxon>
        <taxon>Saccharomycotina</taxon>
        <taxon>Pichiomycetes</taxon>
        <taxon>Debaryomycetaceae</taxon>
        <taxon>Candida/Lodderomyces clade</taxon>
        <taxon>Candida</taxon>
    </lineage>
</organism>
<sequence>MSSKDSNSSNIMGDLEYQDYRNKFWSSSTPINSSSKPTTFQPLGKEESYTRHIRSETFPVTKDESFYPSDTHPTNKYLKNTMMNAPSYVPSNLNYNKQYYKKDDSFESLQDDYNKLKGELILKNQIIKNLTDQINMMTKTEARSSSFKLPKNHYQLFQDLSKTLQDKSIELQETNQRLEAVLVANNFSDNYDVEELSHKLVHKLSQLSQENENLLKIISFGNKTNLLIEIGLLKHEIQQLKNEK</sequence>
<evidence type="ECO:0000256" key="1">
    <source>
        <dbReference type="SAM" id="MobiDB-lite"/>
    </source>
</evidence>
<dbReference type="EMBL" id="GG692405">
    <property type="protein sequence ID" value="EER30366.1"/>
    <property type="molecule type" value="Genomic_DNA"/>
</dbReference>
<dbReference type="KEGG" id="ctp:CTRG_06150"/>
<gene>
    <name evidence="2" type="ORF">CTRG_06150</name>
</gene>
<protein>
    <submittedName>
        <fullName evidence="2">Uncharacterized protein</fullName>
    </submittedName>
</protein>
<feature type="region of interest" description="Disordered" evidence="1">
    <location>
        <begin position="27"/>
        <end position="48"/>
    </location>
</feature>